<protein>
    <recommendedName>
        <fullName evidence="2">histidine kinase</fullName>
        <ecNumber evidence="2">2.7.13.3</ecNumber>
    </recommendedName>
</protein>
<dbReference type="InterPro" id="IPR036890">
    <property type="entry name" value="HATPase_C_sf"/>
</dbReference>
<evidence type="ECO:0000259" key="11">
    <source>
        <dbReference type="Pfam" id="PF02518"/>
    </source>
</evidence>
<dbReference type="Gene3D" id="3.30.565.10">
    <property type="entry name" value="Histidine kinase-like ATPase, C-terminal domain"/>
    <property type="match status" value="1"/>
</dbReference>
<evidence type="ECO:0000256" key="1">
    <source>
        <dbReference type="ARBA" id="ARBA00000085"/>
    </source>
</evidence>
<evidence type="ECO:0000256" key="4">
    <source>
        <dbReference type="ARBA" id="ARBA00022679"/>
    </source>
</evidence>
<gene>
    <name evidence="13" type="ORF">DY240_03480</name>
</gene>
<evidence type="ECO:0000256" key="9">
    <source>
        <dbReference type="SAM" id="MobiDB-lite"/>
    </source>
</evidence>
<dbReference type="AlphaFoldDB" id="A0A418KX32"/>
<evidence type="ECO:0000259" key="12">
    <source>
        <dbReference type="Pfam" id="PF07730"/>
    </source>
</evidence>
<dbReference type="GO" id="GO:0005524">
    <property type="term" value="F:ATP binding"/>
    <property type="evidence" value="ECO:0007669"/>
    <property type="project" value="UniProtKB-KW"/>
</dbReference>
<keyword evidence="7" id="KW-0067">ATP-binding</keyword>
<evidence type="ECO:0000256" key="8">
    <source>
        <dbReference type="ARBA" id="ARBA00023012"/>
    </source>
</evidence>
<sequence length="402" mass="42169">MVAGVAWRRTAGLCLGAVTAIVSAGFLLLIGLALLPVAVLPGARDRVLTAASRPANVLVTWERKRLRDWLATPVPHAPGRPLAYLAARTVVGLLGASILLLVVWGLVTVAVTVRMWLLGWPLDAEQEPVTGLTILTLIVPGAVLLYLAVQGLAGVVGLERRTARTFLGPTENQVLRRRIDELAESRAGVVAAVDAERRRIERDLHDGVQQRLVALGLLLGRARRAADRDRAAADDLLRAAHEESQRVLADLRAVAWRVYPAALDTLGLEEALTAVAEGAGAKLSYAAGEPPEPVATAVYFVVAEAVTNAVKHASPTARSQAAGESRNGKGEQHAGASSVHIDVWRAGAAVRVRVTDDGAGGADPAGGGLAGLRRRVAALDGRFAVESPPGRGTVVEAELPCD</sequence>
<feature type="domain" description="Signal transduction histidine kinase subgroup 3 dimerisation and phosphoacceptor" evidence="12">
    <location>
        <begin position="196"/>
        <end position="262"/>
    </location>
</feature>
<dbReference type="InterPro" id="IPR011712">
    <property type="entry name" value="Sig_transdc_His_kin_sub3_dim/P"/>
</dbReference>
<keyword evidence="8" id="KW-0902">Two-component regulatory system</keyword>
<dbReference type="Gene3D" id="6.10.250.2870">
    <property type="match status" value="1"/>
</dbReference>
<evidence type="ECO:0000256" key="5">
    <source>
        <dbReference type="ARBA" id="ARBA00022741"/>
    </source>
</evidence>
<evidence type="ECO:0000256" key="2">
    <source>
        <dbReference type="ARBA" id="ARBA00012438"/>
    </source>
</evidence>
<evidence type="ECO:0000256" key="3">
    <source>
        <dbReference type="ARBA" id="ARBA00022553"/>
    </source>
</evidence>
<dbReference type="Pfam" id="PF02518">
    <property type="entry name" value="HATPase_c"/>
    <property type="match status" value="1"/>
</dbReference>
<evidence type="ECO:0000313" key="13">
    <source>
        <dbReference type="EMBL" id="RIQ34805.1"/>
    </source>
</evidence>
<dbReference type="Pfam" id="PF07730">
    <property type="entry name" value="HisKA_3"/>
    <property type="match status" value="1"/>
</dbReference>
<feature type="domain" description="Histidine kinase/HSP90-like ATPase" evidence="11">
    <location>
        <begin position="296"/>
        <end position="400"/>
    </location>
</feature>
<feature type="transmembrane region" description="Helical" evidence="10">
    <location>
        <begin position="137"/>
        <end position="158"/>
    </location>
</feature>
<dbReference type="Proteomes" id="UP000284057">
    <property type="component" value="Unassembled WGS sequence"/>
</dbReference>
<keyword evidence="10" id="KW-0472">Membrane</keyword>
<dbReference type="SUPFAM" id="SSF55874">
    <property type="entry name" value="ATPase domain of HSP90 chaperone/DNA topoisomerase II/histidine kinase"/>
    <property type="match status" value="1"/>
</dbReference>
<keyword evidence="10" id="KW-1133">Transmembrane helix</keyword>
<keyword evidence="3" id="KW-0597">Phosphoprotein</keyword>
<dbReference type="GO" id="GO:0046983">
    <property type="term" value="F:protein dimerization activity"/>
    <property type="evidence" value="ECO:0007669"/>
    <property type="project" value="InterPro"/>
</dbReference>
<evidence type="ECO:0000256" key="10">
    <source>
        <dbReference type="SAM" id="Phobius"/>
    </source>
</evidence>
<feature type="region of interest" description="Disordered" evidence="9">
    <location>
        <begin position="312"/>
        <end position="337"/>
    </location>
</feature>
<keyword evidence="5" id="KW-0547">Nucleotide-binding</keyword>
<keyword evidence="10" id="KW-0812">Transmembrane</keyword>
<keyword evidence="14" id="KW-1185">Reference proteome</keyword>
<dbReference type="OrthoDB" id="5242012at2"/>
<accession>A0A418KX32</accession>
<keyword evidence="6 13" id="KW-0418">Kinase</keyword>
<dbReference type="InterPro" id="IPR050482">
    <property type="entry name" value="Sensor_HK_TwoCompSys"/>
</dbReference>
<feature type="transmembrane region" description="Helical" evidence="10">
    <location>
        <begin position="90"/>
        <end position="117"/>
    </location>
</feature>
<name>A0A418KX32_9ACTN</name>
<reference evidence="13 14" key="1">
    <citation type="submission" date="2018-09" db="EMBL/GenBank/DDBJ databases">
        <title>Isolation, diversity and antifungal activity of actinobacteria from wheat.</title>
        <authorList>
            <person name="Han C."/>
        </authorList>
    </citation>
    <scope>NUCLEOTIDE SEQUENCE [LARGE SCALE GENOMIC DNA]</scope>
    <source>
        <strain evidence="13 14">NEAU-YY265</strain>
    </source>
</reference>
<dbReference type="InterPro" id="IPR003594">
    <property type="entry name" value="HATPase_dom"/>
</dbReference>
<comment type="caution">
    <text evidence="13">The sequence shown here is derived from an EMBL/GenBank/DDBJ whole genome shotgun (WGS) entry which is preliminary data.</text>
</comment>
<organism evidence="13 14">
    <name type="scientific">Jiangella rhizosphaerae</name>
    <dbReference type="NCBI Taxonomy" id="2293569"/>
    <lineage>
        <taxon>Bacteria</taxon>
        <taxon>Bacillati</taxon>
        <taxon>Actinomycetota</taxon>
        <taxon>Actinomycetes</taxon>
        <taxon>Jiangellales</taxon>
        <taxon>Jiangellaceae</taxon>
        <taxon>Jiangella</taxon>
    </lineage>
</organism>
<dbReference type="GO" id="GO:0000155">
    <property type="term" value="F:phosphorelay sensor kinase activity"/>
    <property type="evidence" value="ECO:0007669"/>
    <property type="project" value="InterPro"/>
</dbReference>
<dbReference type="EMBL" id="QUAL01000030">
    <property type="protein sequence ID" value="RIQ34805.1"/>
    <property type="molecule type" value="Genomic_DNA"/>
</dbReference>
<keyword evidence="4" id="KW-0808">Transferase</keyword>
<dbReference type="PANTHER" id="PTHR24421:SF10">
    <property type="entry name" value="NITRATE_NITRITE SENSOR PROTEIN NARQ"/>
    <property type="match status" value="1"/>
</dbReference>
<feature type="transmembrane region" description="Helical" evidence="10">
    <location>
        <begin position="20"/>
        <end position="43"/>
    </location>
</feature>
<evidence type="ECO:0000256" key="6">
    <source>
        <dbReference type="ARBA" id="ARBA00022777"/>
    </source>
</evidence>
<proteinExistence type="predicted"/>
<dbReference type="PANTHER" id="PTHR24421">
    <property type="entry name" value="NITRATE/NITRITE SENSOR PROTEIN NARX-RELATED"/>
    <property type="match status" value="1"/>
</dbReference>
<dbReference type="EC" id="2.7.13.3" evidence="2"/>
<comment type="catalytic activity">
    <reaction evidence="1">
        <text>ATP + protein L-histidine = ADP + protein N-phospho-L-histidine.</text>
        <dbReference type="EC" id="2.7.13.3"/>
    </reaction>
</comment>
<evidence type="ECO:0000313" key="14">
    <source>
        <dbReference type="Proteomes" id="UP000284057"/>
    </source>
</evidence>
<evidence type="ECO:0000256" key="7">
    <source>
        <dbReference type="ARBA" id="ARBA00022840"/>
    </source>
</evidence>
<dbReference type="GO" id="GO:0016020">
    <property type="term" value="C:membrane"/>
    <property type="evidence" value="ECO:0007669"/>
    <property type="project" value="InterPro"/>
</dbReference>